<proteinExistence type="predicted"/>
<protein>
    <submittedName>
        <fullName evidence="2">Uncharacterized protein</fullName>
    </submittedName>
</protein>
<feature type="compositionally biased region" description="Low complexity" evidence="1">
    <location>
        <begin position="108"/>
        <end position="123"/>
    </location>
</feature>
<dbReference type="OrthoDB" id="9982686at2"/>
<evidence type="ECO:0000256" key="1">
    <source>
        <dbReference type="SAM" id="MobiDB-lite"/>
    </source>
</evidence>
<feature type="compositionally biased region" description="Low complexity" evidence="1">
    <location>
        <begin position="68"/>
        <end position="97"/>
    </location>
</feature>
<dbReference type="EMBL" id="JACHBS010000001">
    <property type="protein sequence ID" value="MBB5617861.1"/>
    <property type="molecule type" value="Genomic_DNA"/>
</dbReference>
<dbReference type="AlphaFoldDB" id="A0A840X6K3"/>
<evidence type="ECO:0000313" key="2">
    <source>
        <dbReference type="EMBL" id="MBB5617861.1"/>
    </source>
</evidence>
<accession>A0A840X6K3</accession>
<feature type="region of interest" description="Disordered" evidence="1">
    <location>
        <begin position="65"/>
        <end position="123"/>
    </location>
</feature>
<feature type="compositionally biased region" description="Pro residues" evidence="1">
    <location>
        <begin position="98"/>
        <end position="107"/>
    </location>
</feature>
<comment type="caution">
    <text evidence="2">The sequence shown here is derived from an EMBL/GenBank/DDBJ whole genome shotgun (WGS) entry which is preliminary data.</text>
</comment>
<evidence type="ECO:0000313" key="3">
    <source>
        <dbReference type="Proteomes" id="UP000552883"/>
    </source>
</evidence>
<dbReference type="RefSeq" id="WP_153981420.1">
    <property type="nucleotide sequence ID" value="NZ_BAAANZ010000005.1"/>
</dbReference>
<name>A0A840X6K3_9MICO</name>
<sequence length="123" mass="11719">MDAKNWIAIGAAGALGLGVVAAGAVSTANAIPLVAGTTNIEVPGITVPGDDTKATVPLDFTVTSDSIVTPEPSSSASPSPITPATPVTVASAVSPVSPVTPPTPASPVSPASVPSPVSPASND</sequence>
<keyword evidence="3" id="KW-1185">Reference proteome</keyword>
<reference evidence="2 3" key="1">
    <citation type="submission" date="2020-08" db="EMBL/GenBank/DDBJ databases">
        <title>Sequencing the genomes of 1000 actinobacteria strains.</title>
        <authorList>
            <person name="Klenk H.-P."/>
        </authorList>
    </citation>
    <scope>NUCLEOTIDE SEQUENCE [LARGE SCALE GENOMIC DNA]</scope>
    <source>
        <strain evidence="2 3">DSM 23889</strain>
    </source>
</reference>
<organism evidence="2 3">
    <name type="scientific">Microcella frigidaquae</name>
    <dbReference type="NCBI Taxonomy" id="424758"/>
    <lineage>
        <taxon>Bacteria</taxon>
        <taxon>Bacillati</taxon>
        <taxon>Actinomycetota</taxon>
        <taxon>Actinomycetes</taxon>
        <taxon>Micrococcales</taxon>
        <taxon>Microbacteriaceae</taxon>
        <taxon>Microcella</taxon>
    </lineage>
</organism>
<dbReference type="Proteomes" id="UP000552883">
    <property type="component" value="Unassembled WGS sequence"/>
</dbReference>
<gene>
    <name evidence="2" type="ORF">BJ959_001357</name>
</gene>